<dbReference type="RefSeq" id="XP_029234408.1">
    <property type="nucleotide sequence ID" value="XM_029385732.1"/>
</dbReference>
<feature type="non-terminal residue" evidence="2">
    <location>
        <position position="134"/>
    </location>
</feature>
<feature type="chain" id="PRO_5018583572" description="Secreted protein" evidence="1">
    <location>
        <begin position="18"/>
        <end position="134"/>
    </location>
</feature>
<dbReference type="GeneID" id="40332956"/>
<dbReference type="EMBL" id="MKGL01000502">
    <property type="protein sequence ID" value="RNE97999.1"/>
    <property type="molecule type" value="Genomic_DNA"/>
</dbReference>
<evidence type="ECO:0000313" key="2">
    <source>
        <dbReference type="EMBL" id="RNE97999.1"/>
    </source>
</evidence>
<gene>
    <name evidence="2" type="ORF">TraAM80_09023</name>
</gene>
<feature type="signal peptide" evidence="1">
    <location>
        <begin position="1"/>
        <end position="17"/>
    </location>
</feature>
<comment type="caution">
    <text evidence="2">The sequence shown here is derived from an EMBL/GenBank/DDBJ whole genome shotgun (WGS) entry which is preliminary data.</text>
</comment>
<evidence type="ECO:0000313" key="3">
    <source>
        <dbReference type="Proteomes" id="UP000283634"/>
    </source>
</evidence>
<accession>A0A3R7M8B5</accession>
<evidence type="ECO:0008006" key="4">
    <source>
        <dbReference type="Google" id="ProtNLM"/>
    </source>
</evidence>
<keyword evidence="1" id="KW-0732">Signal</keyword>
<proteinExistence type="predicted"/>
<evidence type="ECO:0000256" key="1">
    <source>
        <dbReference type="SAM" id="SignalP"/>
    </source>
</evidence>
<name>A0A3R7M8B5_TRYRA</name>
<keyword evidence="3" id="KW-1185">Reference proteome</keyword>
<organism evidence="2 3">
    <name type="scientific">Trypanosoma rangeli</name>
    <dbReference type="NCBI Taxonomy" id="5698"/>
    <lineage>
        <taxon>Eukaryota</taxon>
        <taxon>Discoba</taxon>
        <taxon>Euglenozoa</taxon>
        <taxon>Kinetoplastea</taxon>
        <taxon>Metakinetoplastina</taxon>
        <taxon>Trypanosomatida</taxon>
        <taxon>Trypanosomatidae</taxon>
        <taxon>Trypanosoma</taxon>
        <taxon>Herpetosoma</taxon>
    </lineage>
</organism>
<reference evidence="2 3" key="1">
    <citation type="journal article" date="2018" name="BMC Genomics">
        <title>Genomic comparison of Trypanosoma conorhini and Trypanosoma rangeli to Trypanosoma cruzi strains of high and low virulence.</title>
        <authorList>
            <person name="Bradwell K.R."/>
            <person name="Koparde V.N."/>
            <person name="Matveyev A.V."/>
            <person name="Serrano M.G."/>
            <person name="Alves J.M."/>
            <person name="Parikh H."/>
            <person name="Huang B."/>
            <person name="Lee V."/>
            <person name="Espinosa-Alvarez O."/>
            <person name="Ortiz P.A."/>
            <person name="Costa-Martins A.G."/>
            <person name="Teixeira M.M."/>
            <person name="Buck G.A."/>
        </authorList>
    </citation>
    <scope>NUCLEOTIDE SEQUENCE [LARGE SCALE GENOMIC DNA]</scope>
    <source>
        <strain evidence="2 3">AM80</strain>
    </source>
</reference>
<dbReference type="AlphaFoldDB" id="A0A3R7M8B5"/>
<protein>
    <recommendedName>
        <fullName evidence="4">Secreted protein</fullName>
    </recommendedName>
</protein>
<dbReference type="Proteomes" id="UP000283634">
    <property type="component" value="Unassembled WGS sequence"/>
</dbReference>
<sequence length="134" mass="14337">MAVWARVLVLACGGALWDSLRRSSVAASPKQVVSAMRRCSHSSRRRCAYSHLRGVVGGGWKGAGGVTAPSHLARGLWGAMARPPSHRDRLEVCLYAGERSSEEDIAPRPISPAGSYGAWGQCGRCRNTNHVVQA</sequence>